<feature type="domain" description="Autotransporter" evidence="3">
    <location>
        <begin position="1069"/>
        <end position="1353"/>
    </location>
</feature>
<evidence type="ECO:0000313" key="4">
    <source>
        <dbReference type="EMBL" id="QYF47984.1"/>
    </source>
</evidence>
<gene>
    <name evidence="4" type="ORF">RHABOEDO_000058</name>
</gene>
<evidence type="ECO:0000256" key="2">
    <source>
        <dbReference type="SAM" id="MobiDB-lite"/>
    </source>
</evidence>
<dbReference type="SMART" id="SM00869">
    <property type="entry name" value="Autotransporter"/>
    <property type="match status" value="1"/>
</dbReference>
<sequence>MDSKHFLILTSIIFFSAPLWGDTYTVSSEADAGPGSLRQAILDLNETGNTATNTITINSGLPPILLNSKLPVIQRTAKITTSGTVPQIIDGNQNRLFVANANLTIENCNIQNGAAIGGNGISNQGSGGGGGLGAGGGVYVAPNTVVTLNNTSLKNNLAQGGKGASGFQNLKGGGFSGSGGGASFSSADPNASRTQGGGDNPGQHGSMGNPVAIGGNEGGNGGTVTAQALYDNDIYKVLFIGSKFPGIGGFFSIAKKFTKVDLTPQFDITDGESGSSSENLSNNDGGGKGGSTTGSIYEFLTSDQVVDGGTGGKGGAGGGGGGGAYVAQPPTLFEQVANIEFNERVVYAKIQLVSQPGNGGDKGGGGGGAANLRNGGGGGGYGSGGGGGSSVTLDISTPKPKRGDTPGATSRTPNQAIAQLVPITGFGSGGGGGFGGGGGGGGGDLTTLPGATVKYTSGGRSKFGRSGILTISVGRNIPYQGGGGGGGGGFGGGGGGNDAFLQEEENNLAKKPKYYIFKEGMVSQGGNFGGNGGGQAQQIKPYAGSGGGGAGIGGAVFVGNNAQLIIQDSVSLRGNQTQGGEAGTDSVGSDIALPAGPGLGFADDIFLYSDAKLVFQNENSLLADFSIQSDPGSFQDIGVRKEGSGTVTMTSQKNNYRGPTVIKEGTIVIASDVLGFRSSELVFAGGTLEATDTFSLERDIILNLEGTIAVNPSRTLFIGGPIRGEGSLTKTDAGTLVLTETVPMGNLIIKDGTVQGNASYIQNDVLINSFGTLIFDQNFSGAYEGQISGNGTLVKDGTERLSFIGVDDFAGNTIIQNGTLVIPVKEKFASNSVNVMRGTLQNNGTINAGVVTNYGYIFGSGTFNISIMKNFGFVEPGNSIGTLTINGNYTQDPSGRLGIEIDVIGGSDLLEVTGMASLNGELLIKPTPGVYLEGTTYTFLTAESVTGQFSRTVISRPFDYTINYLPNQVQLFLKSPSVVVGMPDSNLTGNPKSVADCLFCNNFDFANTDLVLVANALLQLPMDEYAKALKSLTPAAFGSLPLVELENNFNFANTFFLTGVGQRSYCYADIDEPTNIWFNPLGFIYSQEERQGAPGFTARTWGVAVGADRLFLDEWSLGIGFGYSHAQLDWKHQVGHAHADSIYLGPYVKYDCENFYFDFLLLGVGNFYDVDRKIVFPGLSRKAHSDPTTWNLSEILLAGFRLEPFHIDNFFVQPEIRLDQTNSFQGKFKEKGAQSIDLSIKGKCSSFLRSLVNIKVTKESCVAGFCLVPSVNLGWLRTTPLTRGHYTSGFRGGTFFRPDFTTSNFHQTIDQLLVGAQFLVSRQGDIQLSIGYEGVFGKRSTVNEMNINASWNF</sequence>
<dbReference type="Proteomes" id="UP000826014">
    <property type="component" value="Chromosome"/>
</dbReference>
<keyword evidence="1" id="KW-0732">Signal</keyword>
<dbReference type="Pfam" id="PF12951">
    <property type="entry name" value="PATR"/>
    <property type="match status" value="3"/>
</dbReference>
<reference evidence="4 5" key="1">
    <citation type="journal article" date="2022" name="bioRxiv">
        <title>Ecology and evolution of chlamydial symbionts of arthropods.</title>
        <authorList>
            <person name="Halter T."/>
            <person name="Koestlbacher S."/>
            <person name="Collingro A."/>
            <person name="Sixt B.S."/>
            <person name="Toenshoff E.R."/>
            <person name="Hendrickx F."/>
            <person name="Kostanjsek R."/>
            <person name="Horn M."/>
        </authorList>
    </citation>
    <scope>NUCLEOTIDE SEQUENCE [LARGE SCALE GENOMIC DNA]</scope>
    <source>
        <strain evidence="4">W744xW776</strain>
    </source>
</reference>
<dbReference type="SUPFAM" id="SSF103515">
    <property type="entry name" value="Autotransporter"/>
    <property type="match status" value="1"/>
</dbReference>
<dbReference type="SUPFAM" id="SSF51126">
    <property type="entry name" value="Pectin lyase-like"/>
    <property type="match status" value="1"/>
</dbReference>
<organism evidence="4 5">
    <name type="scientific">Candidatus Rhabdochlamydia oedothoracis</name>
    <dbReference type="NCBI Taxonomy" id="2720720"/>
    <lineage>
        <taxon>Bacteria</taxon>
        <taxon>Pseudomonadati</taxon>
        <taxon>Chlamydiota</taxon>
        <taxon>Chlamydiia</taxon>
        <taxon>Parachlamydiales</taxon>
        <taxon>Candidatus Rhabdochlamydiaceae</taxon>
        <taxon>Candidatus Rhabdochlamydia</taxon>
    </lineage>
</organism>
<protein>
    <submittedName>
        <fullName evidence="4">Autotransporter beta-domain</fullName>
    </submittedName>
</protein>
<feature type="region of interest" description="Disordered" evidence="2">
    <location>
        <begin position="178"/>
        <end position="218"/>
    </location>
</feature>
<name>A0ABX8UYE1_9BACT</name>
<dbReference type="InterPro" id="IPR013425">
    <property type="entry name" value="Autotrns_rpt"/>
</dbReference>
<dbReference type="Gene3D" id="2.40.128.130">
    <property type="entry name" value="Autotransporter beta-domain"/>
    <property type="match status" value="1"/>
</dbReference>
<dbReference type="NCBIfam" id="TIGR02601">
    <property type="entry name" value="autotrns_rpt"/>
    <property type="match status" value="1"/>
</dbReference>
<dbReference type="Pfam" id="PF03797">
    <property type="entry name" value="Autotransporter"/>
    <property type="match status" value="1"/>
</dbReference>
<evidence type="ECO:0000259" key="3">
    <source>
        <dbReference type="PROSITE" id="PS51208"/>
    </source>
</evidence>
<dbReference type="EMBL" id="CP075587">
    <property type="protein sequence ID" value="QYF47984.1"/>
    <property type="molecule type" value="Genomic_DNA"/>
</dbReference>
<dbReference type="InterPro" id="IPR005546">
    <property type="entry name" value="Autotransporte_beta"/>
</dbReference>
<dbReference type="InterPro" id="IPR011050">
    <property type="entry name" value="Pectin_lyase_fold/virulence"/>
</dbReference>
<dbReference type="PROSITE" id="PS51208">
    <property type="entry name" value="AUTOTRANSPORTER"/>
    <property type="match status" value="1"/>
</dbReference>
<feature type="compositionally biased region" description="Gly residues" evidence="2">
    <location>
        <begin position="380"/>
        <end position="389"/>
    </location>
</feature>
<feature type="region of interest" description="Disordered" evidence="2">
    <location>
        <begin position="380"/>
        <end position="414"/>
    </location>
</feature>
<evidence type="ECO:0000256" key="1">
    <source>
        <dbReference type="ARBA" id="ARBA00022729"/>
    </source>
</evidence>
<proteinExistence type="predicted"/>
<keyword evidence="5" id="KW-1185">Reference proteome</keyword>
<dbReference type="InterPro" id="IPR036709">
    <property type="entry name" value="Autotransporte_beta_dom_sf"/>
</dbReference>
<evidence type="ECO:0000313" key="5">
    <source>
        <dbReference type="Proteomes" id="UP000826014"/>
    </source>
</evidence>
<dbReference type="RefSeq" id="WP_281069553.1">
    <property type="nucleotide sequence ID" value="NZ_CP075587.1"/>
</dbReference>
<feature type="compositionally biased region" description="Low complexity" evidence="2">
    <location>
        <begin position="271"/>
        <end position="283"/>
    </location>
</feature>
<feature type="region of interest" description="Disordered" evidence="2">
    <location>
        <begin position="268"/>
        <end position="294"/>
    </location>
</feature>
<accession>A0ABX8UYE1</accession>